<organism evidence="1 2">
    <name type="scientific">Rahnella ecdela</name>
    <dbReference type="NCBI Taxonomy" id="2816250"/>
    <lineage>
        <taxon>Bacteria</taxon>
        <taxon>Pseudomonadati</taxon>
        <taxon>Pseudomonadota</taxon>
        <taxon>Gammaproteobacteria</taxon>
        <taxon>Enterobacterales</taxon>
        <taxon>Yersiniaceae</taxon>
        <taxon>Rahnella</taxon>
    </lineage>
</organism>
<comment type="caution">
    <text evidence="1">The sequence shown here is derived from an EMBL/GenBank/DDBJ whole genome shotgun (WGS) entry which is preliminary data.</text>
</comment>
<evidence type="ECO:0000313" key="2">
    <source>
        <dbReference type="Proteomes" id="UP000739284"/>
    </source>
</evidence>
<gene>
    <name evidence="1" type="ORF">J1784_10585</name>
</gene>
<sequence>MILSIMVMMGLGLIALGSLQQQLSAGLAQTSDQHRFVIAWENASSALAWGISQPWKDVGDSRWQCQDVPAMLISSGGGRVCARTSLRQDVFILRAEGTAGESKAAVKLFQQASMEKQADGKLSFSPLKQGWLDFCPEADEQVCND</sequence>
<dbReference type="EMBL" id="JAFMOY010000123">
    <property type="protein sequence ID" value="MBU9845454.1"/>
    <property type="molecule type" value="Genomic_DNA"/>
</dbReference>
<proteinExistence type="predicted"/>
<evidence type="ECO:0000313" key="1">
    <source>
        <dbReference type="EMBL" id="MBU9845454.1"/>
    </source>
</evidence>
<dbReference type="Proteomes" id="UP000739284">
    <property type="component" value="Unassembled WGS sequence"/>
</dbReference>
<accession>A0ABS6LEW3</accession>
<protein>
    <submittedName>
        <fullName evidence="1">YgdB family protein</fullName>
    </submittedName>
</protein>
<dbReference type="Pfam" id="PF10713">
    <property type="entry name" value="DUF2509"/>
    <property type="match status" value="1"/>
</dbReference>
<name>A0ABS6LEW3_9GAMM</name>
<dbReference type="InterPro" id="IPR019652">
    <property type="entry name" value="DUF2509"/>
</dbReference>
<keyword evidence="2" id="KW-1185">Reference proteome</keyword>
<reference evidence="1 2" key="1">
    <citation type="submission" date="2021-03" db="EMBL/GenBank/DDBJ databases">
        <title>Five novel Rahnella species.</title>
        <authorList>
            <person name="Brady C."/>
            <person name="Asselin J."/>
            <person name="Beer S."/>
            <person name="Bruberg M.B."/>
            <person name="Crampton B."/>
            <person name="Venter S."/>
            <person name="Arnold D."/>
            <person name="Denman S."/>
        </authorList>
    </citation>
    <scope>NUCLEOTIDE SEQUENCE [LARGE SCALE GENOMIC DNA]</scope>
    <source>
        <strain evidence="1 2">FRB 231</strain>
    </source>
</reference>